<sequence>MSATTNTVYCYDRYDRVKSLALVLGVVTGLASGVLMMGSVQADVGSHVETLPRVVITGTSQAEHGVAQLPRVVIEGKRQDAADAQQLALANPTAAAR</sequence>
<evidence type="ECO:0000313" key="1">
    <source>
        <dbReference type="EMBL" id="WIT10704.1"/>
    </source>
</evidence>
<dbReference type="Proteomes" id="UP001177769">
    <property type="component" value="Chromosome"/>
</dbReference>
<organism evidence="1 2">
    <name type="scientific">Paucibacter sediminis</name>
    <dbReference type="NCBI Taxonomy" id="3019553"/>
    <lineage>
        <taxon>Bacteria</taxon>
        <taxon>Pseudomonadati</taxon>
        <taxon>Pseudomonadota</taxon>
        <taxon>Betaproteobacteria</taxon>
        <taxon>Burkholderiales</taxon>
        <taxon>Sphaerotilaceae</taxon>
        <taxon>Roseateles</taxon>
    </lineage>
</organism>
<dbReference type="AlphaFoldDB" id="A0AA95NB01"/>
<dbReference type="EMBL" id="CP116346">
    <property type="protein sequence ID" value="WIT10704.1"/>
    <property type="molecule type" value="Genomic_DNA"/>
</dbReference>
<dbReference type="KEGG" id="pais:PFX98_17540"/>
<reference evidence="1" key="1">
    <citation type="submission" date="2023-01" db="EMBL/GenBank/DDBJ databases">
        <title>Whole genome sequence of Paucibacter sp. S2-9 isolated from pond sediment.</title>
        <authorList>
            <person name="Jung J.Y."/>
        </authorList>
    </citation>
    <scope>NUCLEOTIDE SEQUENCE</scope>
    <source>
        <strain evidence="1">S2-9</strain>
    </source>
</reference>
<keyword evidence="2" id="KW-1185">Reference proteome</keyword>
<accession>A0AA95NB01</accession>
<name>A0AA95NB01_9BURK</name>
<dbReference type="RefSeq" id="WP_285231778.1">
    <property type="nucleotide sequence ID" value="NZ_CP116346.1"/>
</dbReference>
<gene>
    <name evidence="1" type="ORF">PFX98_17540</name>
</gene>
<protein>
    <submittedName>
        <fullName evidence="1">Uncharacterized protein</fullName>
    </submittedName>
</protein>
<evidence type="ECO:0000313" key="2">
    <source>
        <dbReference type="Proteomes" id="UP001177769"/>
    </source>
</evidence>
<proteinExistence type="predicted"/>